<organism evidence="2 3">
    <name type="scientific">Rhodococcoides trifolii</name>
    <dbReference type="NCBI Taxonomy" id="908250"/>
    <lineage>
        <taxon>Bacteria</taxon>
        <taxon>Bacillati</taxon>
        <taxon>Actinomycetota</taxon>
        <taxon>Actinomycetes</taxon>
        <taxon>Mycobacteriales</taxon>
        <taxon>Nocardiaceae</taxon>
        <taxon>Rhodococcoides</taxon>
    </lineage>
</organism>
<dbReference type="AlphaFoldDB" id="A0A917CSC8"/>
<reference evidence="2" key="1">
    <citation type="journal article" date="2014" name="Int. J. Syst. Evol. Microbiol.">
        <title>Complete genome sequence of Corynebacterium casei LMG S-19264T (=DSM 44701T), isolated from a smear-ripened cheese.</title>
        <authorList>
            <consortium name="US DOE Joint Genome Institute (JGI-PGF)"/>
            <person name="Walter F."/>
            <person name="Albersmeier A."/>
            <person name="Kalinowski J."/>
            <person name="Ruckert C."/>
        </authorList>
    </citation>
    <scope>NUCLEOTIDE SEQUENCE</scope>
    <source>
        <strain evidence="2">CCM 7905</strain>
    </source>
</reference>
<accession>A0A917CSC8</accession>
<dbReference type="PANTHER" id="PTHR38446:SF1">
    <property type="entry name" value="BLL0914 PROTEIN"/>
    <property type="match status" value="1"/>
</dbReference>
<dbReference type="Proteomes" id="UP000654257">
    <property type="component" value="Unassembled WGS sequence"/>
</dbReference>
<reference evidence="2" key="2">
    <citation type="submission" date="2020-09" db="EMBL/GenBank/DDBJ databases">
        <authorList>
            <person name="Sun Q."/>
            <person name="Sedlacek I."/>
        </authorList>
    </citation>
    <scope>NUCLEOTIDE SEQUENCE</scope>
    <source>
        <strain evidence="2">CCM 7905</strain>
    </source>
</reference>
<gene>
    <name evidence="2" type="ORF">GCM10007304_05860</name>
</gene>
<feature type="transmembrane region" description="Helical" evidence="1">
    <location>
        <begin position="107"/>
        <end position="126"/>
    </location>
</feature>
<proteinExistence type="predicted"/>
<protein>
    <submittedName>
        <fullName evidence="2">Membrane protein</fullName>
    </submittedName>
</protein>
<evidence type="ECO:0000256" key="1">
    <source>
        <dbReference type="SAM" id="Phobius"/>
    </source>
</evidence>
<keyword evidence="1" id="KW-1133">Transmembrane helix</keyword>
<keyword evidence="1" id="KW-0472">Membrane</keyword>
<keyword evidence="3" id="KW-1185">Reference proteome</keyword>
<feature type="transmembrane region" description="Helical" evidence="1">
    <location>
        <begin position="82"/>
        <end position="100"/>
    </location>
</feature>
<dbReference type="RefSeq" id="WP_188543180.1">
    <property type="nucleotide sequence ID" value="NZ_BMCU01000001.1"/>
</dbReference>
<dbReference type="Pfam" id="PF06993">
    <property type="entry name" value="DUF1304"/>
    <property type="match status" value="1"/>
</dbReference>
<name>A0A917CSC8_9NOCA</name>
<dbReference type="InterPro" id="IPR009732">
    <property type="entry name" value="DUF1304"/>
</dbReference>
<evidence type="ECO:0000313" key="3">
    <source>
        <dbReference type="Proteomes" id="UP000654257"/>
    </source>
</evidence>
<dbReference type="PANTHER" id="PTHR38446">
    <property type="entry name" value="BLL0914 PROTEIN"/>
    <property type="match status" value="1"/>
</dbReference>
<keyword evidence="1" id="KW-0812">Transmembrane</keyword>
<sequence length="127" mass="13145">MTTIGLVFAALAALVHVYIFVLEAFLITKPAGMKTFGVKAEDAQTVKQWAFNQGFYNLFLAIGTAAGVVVHASGSHTVGSTLIYFGTGSMLAAGTLLAVTDRRLIRGASVQAVPALLAILFLLGGGS</sequence>
<evidence type="ECO:0000313" key="2">
    <source>
        <dbReference type="EMBL" id="GGF94829.1"/>
    </source>
</evidence>
<comment type="caution">
    <text evidence="2">The sequence shown here is derived from an EMBL/GenBank/DDBJ whole genome shotgun (WGS) entry which is preliminary data.</text>
</comment>
<feature type="transmembrane region" description="Helical" evidence="1">
    <location>
        <begin position="6"/>
        <end position="28"/>
    </location>
</feature>
<dbReference type="EMBL" id="BMCU01000001">
    <property type="protein sequence ID" value="GGF94829.1"/>
    <property type="molecule type" value="Genomic_DNA"/>
</dbReference>
<feature type="transmembrane region" description="Helical" evidence="1">
    <location>
        <begin position="49"/>
        <end position="70"/>
    </location>
</feature>